<dbReference type="EMBL" id="JBHTLU010000015">
    <property type="protein sequence ID" value="MFD1221296.1"/>
    <property type="molecule type" value="Genomic_DNA"/>
</dbReference>
<dbReference type="GO" id="GO:0004751">
    <property type="term" value="F:ribose-5-phosphate isomerase activity"/>
    <property type="evidence" value="ECO:0007669"/>
    <property type="project" value="UniProtKB-EC"/>
</dbReference>
<keyword evidence="1 2" id="KW-0413">Isomerase</keyword>
<evidence type="ECO:0000256" key="1">
    <source>
        <dbReference type="ARBA" id="ARBA00023235"/>
    </source>
</evidence>
<dbReference type="Gene3D" id="3.30.70.260">
    <property type="match status" value="1"/>
</dbReference>
<dbReference type="Proteomes" id="UP001597180">
    <property type="component" value="Unassembled WGS sequence"/>
</dbReference>
<keyword evidence="4" id="KW-1185">Reference proteome</keyword>
<comment type="subunit">
    <text evidence="2">Homodimer.</text>
</comment>
<evidence type="ECO:0000313" key="3">
    <source>
        <dbReference type="EMBL" id="MFD1221296.1"/>
    </source>
</evidence>
<protein>
    <recommendedName>
        <fullName evidence="2">Ribose-5-phosphate isomerase A</fullName>
        <ecNumber evidence="2">5.3.1.6</ecNumber>
    </recommendedName>
    <alternativeName>
        <fullName evidence="2">Phosphoriboisomerase A</fullName>
        <shortName evidence="2">PRI</shortName>
    </alternativeName>
</protein>
<dbReference type="NCBIfam" id="NF001924">
    <property type="entry name" value="PRK00702.1"/>
    <property type="match status" value="1"/>
</dbReference>
<feature type="binding site" evidence="2">
    <location>
        <position position="120"/>
    </location>
    <ligand>
        <name>substrate</name>
    </ligand>
</feature>
<evidence type="ECO:0000256" key="2">
    <source>
        <dbReference type="HAMAP-Rule" id="MF_00170"/>
    </source>
</evidence>
<feature type="active site" description="Proton acceptor" evidence="2">
    <location>
        <position position="102"/>
    </location>
</feature>
<dbReference type="CDD" id="cd01398">
    <property type="entry name" value="RPI_A"/>
    <property type="match status" value="1"/>
</dbReference>
<gene>
    <name evidence="2 3" type="primary">rpiA</name>
    <name evidence="3" type="ORF">ACFQ4B_14315</name>
</gene>
<dbReference type="InterPro" id="IPR004788">
    <property type="entry name" value="Ribose5P_isomerase_type_A"/>
</dbReference>
<dbReference type="PANTHER" id="PTHR11934">
    <property type="entry name" value="RIBOSE-5-PHOSPHATE ISOMERASE"/>
    <property type="match status" value="1"/>
</dbReference>
<evidence type="ECO:0000313" key="4">
    <source>
        <dbReference type="Proteomes" id="UP001597180"/>
    </source>
</evidence>
<proteinExistence type="inferred from homology"/>
<dbReference type="Pfam" id="PF06026">
    <property type="entry name" value="Rib_5-P_isom_A"/>
    <property type="match status" value="1"/>
</dbReference>
<dbReference type="RefSeq" id="WP_345589892.1">
    <property type="nucleotide sequence ID" value="NZ_BAABJG010000021.1"/>
</dbReference>
<comment type="function">
    <text evidence="2">Catalyzes the reversible conversion of ribose-5-phosphate to ribulose 5-phosphate.</text>
</comment>
<dbReference type="SUPFAM" id="SSF100950">
    <property type="entry name" value="NagB/RpiA/CoA transferase-like"/>
    <property type="match status" value="1"/>
</dbReference>
<comment type="caution">
    <text evidence="3">The sequence shown here is derived from an EMBL/GenBank/DDBJ whole genome shotgun (WGS) entry which is preliminary data.</text>
</comment>
<dbReference type="PANTHER" id="PTHR11934:SF0">
    <property type="entry name" value="RIBOSE-5-PHOSPHATE ISOMERASE"/>
    <property type="match status" value="1"/>
</dbReference>
<comment type="catalytic activity">
    <reaction evidence="2">
        <text>aldehydo-D-ribose 5-phosphate = D-ribulose 5-phosphate</text>
        <dbReference type="Rhea" id="RHEA:14657"/>
        <dbReference type="ChEBI" id="CHEBI:58121"/>
        <dbReference type="ChEBI" id="CHEBI:58273"/>
        <dbReference type="EC" id="5.3.1.6"/>
    </reaction>
</comment>
<feature type="binding site" evidence="2">
    <location>
        <begin position="93"/>
        <end position="96"/>
    </location>
    <ligand>
        <name>substrate</name>
    </ligand>
</feature>
<dbReference type="EC" id="5.3.1.6" evidence="2"/>
<feature type="binding site" evidence="2">
    <location>
        <begin position="80"/>
        <end position="83"/>
    </location>
    <ligand>
        <name>substrate</name>
    </ligand>
</feature>
<dbReference type="HAMAP" id="MF_00170">
    <property type="entry name" value="Rib_5P_isom_A"/>
    <property type="match status" value="1"/>
</dbReference>
<feature type="binding site" evidence="2">
    <location>
        <begin position="25"/>
        <end position="28"/>
    </location>
    <ligand>
        <name>substrate</name>
    </ligand>
</feature>
<organism evidence="3 4">
    <name type="scientific">Paenibacillus vulneris</name>
    <dbReference type="NCBI Taxonomy" id="1133364"/>
    <lineage>
        <taxon>Bacteria</taxon>
        <taxon>Bacillati</taxon>
        <taxon>Bacillota</taxon>
        <taxon>Bacilli</taxon>
        <taxon>Bacillales</taxon>
        <taxon>Paenibacillaceae</taxon>
        <taxon>Paenibacillus</taxon>
    </lineage>
</organism>
<dbReference type="SUPFAM" id="SSF75445">
    <property type="entry name" value="D-ribose-5-phosphate isomerase (RpiA), lid domain"/>
    <property type="match status" value="1"/>
</dbReference>
<name>A0ABW3UN25_9BACL</name>
<dbReference type="Gene3D" id="3.40.50.1360">
    <property type="match status" value="1"/>
</dbReference>
<dbReference type="InterPro" id="IPR020672">
    <property type="entry name" value="Ribose5P_isomerase_typA_subgr"/>
</dbReference>
<comment type="similarity">
    <text evidence="2">Belongs to the ribose 5-phosphate isomerase family.</text>
</comment>
<dbReference type="NCBIfam" id="TIGR00021">
    <property type="entry name" value="rpiA"/>
    <property type="match status" value="1"/>
</dbReference>
<dbReference type="InterPro" id="IPR037171">
    <property type="entry name" value="NagB/RpiA_transferase-like"/>
</dbReference>
<comment type="pathway">
    <text evidence="2">Carbohydrate degradation; pentose phosphate pathway; D-ribose 5-phosphate from D-ribulose 5-phosphate (non-oxidative stage): step 1/1.</text>
</comment>
<reference evidence="4" key="1">
    <citation type="journal article" date="2019" name="Int. J. Syst. Evol. Microbiol.">
        <title>The Global Catalogue of Microorganisms (GCM) 10K type strain sequencing project: providing services to taxonomists for standard genome sequencing and annotation.</title>
        <authorList>
            <consortium name="The Broad Institute Genomics Platform"/>
            <consortium name="The Broad Institute Genome Sequencing Center for Infectious Disease"/>
            <person name="Wu L."/>
            <person name="Ma J."/>
        </authorList>
    </citation>
    <scope>NUCLEOTIDE SEQUENCE [LARGE SCALE GENOMIC DNA]</scope>
    <source>
        <strain evidence="4">CCUG 53270</strain>
    </source>
</reference>
<sequence>MNAKQLAGEKAVEYVKDGMLVGLGTGSTVYWSILKLGKLVKHGLDIKGVPTSKSTEKLAIELGIPIVDLSSVDQIDLTVDGADEANPNFELIKGGGGALLREKMVASVSKRLVIVMDETKFVTNLGRFPLPVEIVPFGWEMTCKQINSLGCKPALRMANNTPFITDNGNYIADCHFESIQDASKLNHTLNMIPGVVENGLFVQMADTLVIGRTDGHVDILLK</sequence>
<accession>A0ABW3UN25</accession>